<comment type="caution">
    <text evidence="1">The sequence shown here is derived from an EMBL/GenBank/DDBJ whole genome shotgun (WGS) entry which is preliminary data.</text>
</comment>
<dbReference type="EMBL" id="NBII01000011">
    <property type="protein sequence ID" value="PAV14984.1"/>
    <property type="molecule type" value="Genomic_DNA"/>
</dbReference>
<accession>A0A286U610</accession>
<protein>
    <submittedName>
        <fullName evidence="1">Uncharacterized protein</fullName>
    </submittedName>
</protein>
<evidence type="ECO:0000313" key="1">
    <source>
        <dbReference type="EMBL" id="PAV14984.1"/>
    </source>
</evidence>
<proteinExistence type="predicted"/>
<dbReference type="AlphaFoldDB" id="A0A286U610"/>
<evidence type="ECO:0000313" key="2">
    <source>
        <dbReference type="Proteomes" id="UP000217199"/>
    </source>
</evidence>
<name>A0A286U610_9AGAM</name>
<organism evidence="1 2">
    <name type="scientific">Pyrrhoderma noxium</name>
    <dbReference type="NCBI Taxonomy" id="2282107"/>
    <lineage>
        <taxon>Eukaryota</taxon>
        <taxon>Fungi</taxon>
        <taxon>Dikarya</taxon>
        <taxon>Basidiomycota</taxon>
        <taxon>Agaricomycotina</taxon>
        <taxon>Agaricomycetes</taxon>
        <taxon>Hymenochaetales</taxon>
        <taxon>Hymenochaetaceae</taxon>
        <taxon>Pyrrhoderma</taxon>
    </lineage>
</organism>
<dbReference type="Proteomes" id="UP000217199">
    <property type="component" value="Unassembled WGS sequence"/>
</dbReference>
<keyword evidence="2" id="KW-1185">Reference proteome</keyword>
<reference evidence="1 2" key="1">
    <citation type="journal article" date="2017" name="Mol. Ecol.">
        <title>Comparative and population genomic landscape of Phellinus noxius: A hypervariable fungus causing root rot in trees.</title>
        <authorList>
            <person name="Chung C.L."/>
            <person name="Lee T.J."/>
            <person name="Akiba M."/>
            <person name="Lee H.H."/>
            <person name="Kuo T.H."/>
            <person name="Liu D."/>
            <person name="Ke H.M."/>
            <person name="Yokoi T."/>
            <person name="Roa M.B."/>
            <person name="Lu M.J."/>
            <person name="Chang Y.Y."/>
            <person name="Ann P.J."/>
            <person name="Tsai J.N."/>
            <person name="Chen C.Y."/>
            <person name="Tzean S.S."/>
            <person name="Ota Y."/>
            <person name="Hattori T."/>
            <person name="Sahashi N."/>
            <person name="Liou R.F."/>
            <person name="Kikuchi T."/>
            <person name="Tsai I.J."/>
        </authorList>
    </citation>
    <scope>NUCLEOTIDE SEQUENCE [LARGE SCALE GENOMIC DNA]</scope>
    <source>
        <strain evidence="1 2">FFPRI411160</strain>
    </source>
</reference>
<gene>
    <name evidence="1" type="ORF">PNOK_0953700</name>
</gene>
<dbReference type="InParanoid" id="A0A286U610"/>
<sequence length="66" mass="7411">MLVHIPFNRLTVLFIGLTVRQHDKKWEAYSRSELSISIYPPIEGCNPCSSSNLVHGPYLIPSPTVS</sequence>